<comment type="catalytic activity">
    <reaction evidence="11">
        <text>a very-long-chain acyl-CoA + malonyl-CoA + H(+) = a very-long-chain 3-oxoacyl-CoA + CO2 + CoA</text>
        <dbReference type="Rhea" id="RHEA:32727"/>
        <dbReference type="ChEBI" id="CHEBI:15378"/>
        <dbReference type="ChEBI" id="CHEBI:16526"/>
        <dbReference type="ChEBI" id="CHEBI:57287"/>
        <dbReference type="ChEBI" id="CHEBI:57384"/>
        <dbReference type="ChEBI" id="CHEBI:90725"/>
        <dbReference type="ChEBI" id="CHEBI:90736"/>
        <dbReference type="EC" id="2.3.1.199"/>
    </reaction>
</comment>
<dbReference type="GO" id="GO:0034625">
    <property type="term" value="P:fatty acid elongation, monounsaturated fatty acid"/>
    <property type="evidence" value="ECO:0007669"/>
    <property type="project" value="TreeGrafter"/>
</dbReference>
<dbReference type="GO" id="GO:0019367">
    <property type="term" value="P:fatty acid elongation, saturated fatty acid"/>
    <property type="evidence" value="ECO:0007669"/>
    <property type="project" value="TreeGrafter"/>
</dbReference>
<evidence type="ECO:0000256" key="2">
    <source>
        <dbReference type="ARBA" id="ARBA00005194"/>
    </source>
</evidence>
<comment type="pathway">
    <text evidence="2">Lipid metabolism; fatty acid biosynthesis.</text>
</comment>
<evidence type="ECO:0000313" key="12">
    <source>
        <dbReference type="EMBL" id="VDO95327.1"/>
    </source>
</evidence>
<evidence type="ECO:0000256" key="3">
    <source>
        <dbReference type="ARBA" id="ARBA00022516"/>
    </source>
</evidence>
<evidence type="ECO:0000256" key="6">
    <source>
        <dbReference type="ARBA" id="ARBA00022832"/>
    </source>
</evidence>
<keyword evidence="7 11" id="KW-1133">Transmembrane helix</keyword>
<proteinExistence type="inferred from homology"/>
<gene>
    <name evidence="12" type="ORF">SBAD_LOCUS1736</name>
</gene>
<reference evidence="12 13" key="2">
    <citation type="submission" date="2018-11" db="EMBL/GenBank/DDBJ databases">
        <authorList>
            <consortium name="Pathogen Informatics"/>
        </authorList>
    </citation>
    <scope>NUCLEOTIDE SEQUENCE [LARGE SCALE GENOMIC DNA]</scope>
</reference>
<name>A0A183IDP2_9BILA</name>
<keyword evidence="9 11" id="KW-0472">Membrane</keyword>
<accession>A0A183IDP2</accession>
<comment type="subcellular location">
    <subcellularLocation>
        <location evidence="1">Membrane</location>
        <topology evidence="1">Multi-pass membrane protein</topology>
    </subcellularLocation>
</comment>
<keyword evidence="13" id="KW-1185">Reference proteome</keyword>
<evidence type="ECO:0000256" key="11">
    <source>
        <dbReference type="RuleBase" id="RU361115"/>
    </source>
</evidence>
<dbReference type="PANTHER" id="PTHR11157">
    <property type="entry name" value="FATTY ACID ACYL TRANSFERASE-RELATED"/>
    <property type="match status" value="1"/>
</dbReference>
<keyword evidence="4 11" id="KW-0808">Transferase</keyword>
<evidence type="ECO:0000256" key="10">
    <source>
        <dbReference type="ARBA" id="ARBA00023160"/>
    </source>
</evidence>
<dbReference type="GO" id="GO:0009922">
    <property type="term" value="F:fatty acid elongase activity"/>
    <property type="evidence" value="ECO:0007669"/>
    <property type="project" value="UniProtKB-EC"/>
</dbReference>
<dbReference type="EMBL" id="UZAM01006933">
    <property type="protein sequence ID" value="VDO95327.1"/>
    <property type="molecule type" value="Genomic_DNA"/>
</dbReference>
<evidence type="ECO:0000256" key="8">
    <source>
        <dbReference type="ARBA" id="ARBA00023098"/>
    </source>
</evidence>
<evidence type="ECO:0000256" key="9">
    <source>
        <dbReference type="ARBA" id="ARBA00023136"/>
    </source>
</evidence>
<organism evidence="14">
    <name type="scientific">Soboliphyme baturini</name>
    <dbReference type="NCBI Taxonomy" id="241478"/>
    <lineage>
        <taxon>Eukaryota</taxon>
        <taxon>Metazoa</taxon>
        <taxon>Ecdysozoa</taxon>
        <taxon>Nematoda</taxon>
        <taxon>Enoplea</taxon>
        <taxon>Dorylaimia</taxon>
        <taxon>Dioctophymatida</taxon>
        <taxon>Dioctophymatoidea</taxon>
        <taxon>Soboliphymatidae</taxon>
        <taxon>Soboliphyme</taxon>
    </lineage>
</organism>
<dbReference type="GO" id="GO:0042761">
    <property type="term" value="P:very long-chain fatty acid biosynthetic process"/>
    <property type="evidence" value="ECO:0007669"/>
    <property type="project" value="TreeGrafter"/>
</dbReference>
<keyword evidence="10 11" id="KW-0275">Fatty acid biosynthesis</keyword>
<comment type="similarity">
    <text evidence="11">Belongs to the ELO family.</text>
</comment>
<keyword evidence="3 11" id="KW-0444">Lipid biosynthesis</keyword>
<dbReference type="OrthoDB" id="10259681at2759"/>
<dbReference type="GO" id="GO:0005789">
    <property type="term" value="C:endoplasmic reticulum membrane"/>
    <property type="evidence" value="ECO:0007669"/>
    <property type="project" value="TreeGrafter"/>
</dbReference>
<evidence type="ECO:0000256" key="4">
    <source>
        <dbReference type="ARBA" id="ARBA00022679"/>
    </source>
</evidence>
<dbReference type="InterPro" id="IPR002076">
    <property type="entry name" value="ELO_fam"/>
</dbReference>
<dbReference type="PANTHER" id="PTHR11157:SF17">
    <property type="entry name" value="ELONGATION OF VERY LONG CHAIN FATTY ACIDS PROTEIN 6"/>
    <property type="match status" value="1"/>
</dbReference>
<evidence type="ECO:0000313" key="13">
    <source>
        <dbReference type="Proteomes" id="UP000270296"/>
    </source>
</evidence>
<dbReference type="Pfam" id="PF01151">
    <property type="entry name" value="ELO"/>
    <property type="match status" value="1"/>
</dbReference>
<keyword evidence="5 11" id="KW-0812">Transmembrane</keyword>
<feature type="transmembrane region" description="Helical" evidence="11">
    <location>
        <begin position="136"/>
        <end position="155"/>
    </location>
</feature>
<keyword evidence="6 11" id="KW-0276">Fatty acid metabolism</keyword>
<feature type="transmembrane region" description="Helical" evidence="11">
    <location>
        <begin position="208"/>
        <end position="226"/>
    </location>
</feature>
<evidence type="ECO:0000256" key="1">
    <source>
        <dbReference type="ARBA" id="ARBA00004141"/>
    </source>
</evidence>
<dbReference type="UniPathway" id="UPA00094"/>
<dbReference type="InterPro" id="IPR030457">
    <property type="entry name" value="ELO_CS"/>
</dbReference>
<dbReference type="WBParaSite" id="SBAD_0000182401-mRNA-1">
    <property type="protein sequence ID" value="SBAD_0000182401-mRNA-1"/>
    <property type="gene ID" value="SBAD_0000182401"/>
</dbReference>
<dbReference type="GO" id="GO:0030148">
    <property type="term" value="P:sphingolipid biosynthetic process"/>
    <property type="evidence" value="ECO:0007669"/>
    <property type="project" value="TreeGrafter"/>
</dbReference>
<evidence type="ECO:0000313" key="14">
    <source>
        <dbReference type="WBParaSite" id="SBAD_0000182401-mRNA-1"/>
    </source>
</evidence>
<feature type="transmembrane region" description="Helical" evidence="11">
    <location>
        <begin position="40"/>
        <end position="64"/>
    </location>
</feature>
<dbReference type="EC" id="2.3.1.199" evidence="11"/>
<keyword evidence="8 11" id="KW-0443">Lipid metabolism</keyword>
<evidence type="ECO:0000256" key="7">
    <source>
        <dbReference type="ARBA" id="ARBA00022989"/>
    </source>
</evidence>
<reference evidence="14" key="1">
    <citation type="submission" date="2016-06" db="UniProtKB">
        <authorList>
            <consortium name="WormBaseParasite"/>
        </authorList>
    </citation>
    <scope>IDENTIFICATION</scope>
</reference>
<dbReference type="GO" id="GO:0034626">
    <property type="term" value="P:fatty acid elongation, polyunsaturated fatty acid"/>
    <property type="evidence" value="ECO:0007669"/>
    <property type="project" value="TreeGrafter"/>
</dbReference>
<dbReference type="AlphaFoldDB" id="A0A183IDP2"/>
<feature type="transmembrane region" description="Helical" evidence="11">
    <location>
        <begin position="111"/>
        <end position="130"/>
    </location>
</feature>
<dbReference type="PROSITE" id="PS01188">
    <property type="entry name" value="ELO"/>
    <property type="match status" value="1"/>
</dbReference>
<dbReference type="Proteomes" id="UP000270296">
    <property type="component" value="Unassembled WGS sequence"/>
</dbReference>
<protein>
    <recommendedName>
        <fullName evidence="11">Elongation of very long chain fatty acids protein</fullName>
        <ecNumber evidence="11">2.3.1.199</ecNumber>
    </recommendedName>
    <alternativeName>
        <fullName evidence="11">Very-long-chain 3-oxoacyl-CoA synthase</fullName>
    </alternativeName>
</protein>
<sequence length="254" mass="29855">MRANWAHSISLSVAYALIIHQGQKWMLSRPPLLLNRSLMMWNILLALFSIIGVARMTPEFIYVLRKYGFQYSMCNASYAQGVTGFWTEMFAISKALELGDTIFIILRKRPLIFLHWYHHITVLVYTWHAYKDHTAAGRWFIWMNYFVHSFMYSYYAARSMRIRPPKSIAMCVTILQLLQMVMGCFISIKAHHIKSAGGSCQQTFENLYFSFMIYFSYFLLFSHFFYQAYLRRGNRYAVGKYESGSVIIASDKTE</sequence>
<evidence type="ECO:0000256" key="5">
    <source>
        <dbReference type="ARBA" id="ARBA00022692"/>
    </source>
</evidence>
<feature type="transmembrane region" description="Helical" evidence="11">
    <location>
        <begin position="167"/>
        <end position="188"/>
    </location>
</feature>